<dbReference type="PROSITE" id="PS50894">
    <property type="entry name" value="HPT"/>
    <property type="match status" value="1"/>
</dbReference>
<evidence type="ECO:0000256" key="18">
    <source>
        <dbReference type="ARBA" id="ARBA00068150"/>
    </source>
</evidence>
<organism evidence="26 27">
    <name type="scientific">Hylemonella gracilis ATCC 19624</name>
    <dbReference type="NCBI Taxonomy" id="887062"/>
    <lineage>
        <taxon>Bacteria</taxon>
        <taxon>Pseudomonadati</taxon>
        <taxon>Pseudomonadota</taxon>
        <taxon>Betaproteobacteria</taxon>
        <taxon>Burkholderiales</taxon>
        <taxon>Comamonadaceae</taxon>
        <taxon>Hylemonella</taxon>
    </lineage>
</organism>
<dbReference type="InterPro" id="IPR036641">
    <property type="entry name" value="HPT_dom_sf"/>
</dbReference>
<evidence type="ECO:0000259" key="23">
    <source>
        <dbReference type="PROSITE" id="PS50109"/>
    </source>
</evidence>
<keyword evidence="14" id="KW-0843">Virulence</keyword>
<dbReference type="PROSITE" id="PS50109">
    <property type="entry name" value="HIS_KIN"/>
    <property type="match status" value="1"/>
</dbReference>
<keyword evidence="9" id="KW-0547">Nucleotide-binding</keyword>
<dbReference type="Gene3D" id="1.20.120.160">
    <property type="entry name" value="HPT domain"/>
    <property type="match status" value="1"/>
</dbReference>
<dbReference type="SUPFAM" id="SSF55874">
    <property type="entry name" value="ATPase domain of HSP90 chaperone/DNA topoisomerase II/histidine kinase"/>
    <property type="match status" value="1"/>
</dbReference>
<dbReference type="Pfam" id="PF00072">
    <property type="entry name" value="Response_reg"/>
    <property type="match status" value="1"/>
</dbReference>
<keyword evidence="10 26" id="KW-0418">Kinase</keyword>
<dbReference type="SUPFAM" id="SSF52172">
    <property type="entry name" value="CheY-like"/>
    <property type="match status" value="1"/>
</dbReference>
<feature type="domain" description="Response regulatory" evidence="24">
    <location>
        <begin position="563"/>
        <end position="683"/>
    </location>
</feature>
<dbReference type="Proteomes" id="UP000016368">
    <property type="component" value="Unassembled WGS sequence"/>
</dbReference>
<dbReference type="InterPro" id="IPR004358">
    <property type="entry name" value="Sig_transdc_His_kin-like_C"/>
</dbReference>
<evidence type="ECO:0000256" key="14">
    <source>
        <dbReference type="ARBA" id="ARBA00023026"/>
    </source>
</evidence>
<keyword evidence="6" id="KW-0808">Transferase</keyword>
<keyword evidence="27" id="KW-1185">Reference proteome</keyword>
<evidence type="ECO:0000259" key="25">
    <source>
        <dbReference type="PROSITE" id="PS50894"/>
    </source>
</evidence>
<comment type="caution">
    <text evidence="26">The sequence shown here is derived from an EMBL/GenBank/DDBJ whole genome shotgun (WGS) entry which is preliminary data.</text>
</comment>
<reference evidence="26 27" key="1">
    <citation type="journal article" date="2011" name="EMBO J.">
        <title>Structural diversity of bacterial flagellar motors.</title>
        <authorList>
            <person name="Chen S."/>
            <person name="Beeby M."/>
            <person name="Murphy G.E."/>
            <person name="Leadbetter J.R."/>
            <person name="Hendrixson D.R."/>
            <person name="Briegel A."/>
            <person name="Li Z."/>
            <person name="Shi J."/>
            <person name="Tocheva E.I."/>
            <person name="Muller A."/>
            <person name="Dobro M.J."/>
            <person name="Jensen G.J."/>
        </authorList>
    </citation>
    <scope>NUCLEOTIDE SEQUENCE [LARGE SCALE GENOMIC DNA]</scope>
    <source>
        <strain evidence="26 27">ATCC 19624</strain>
    </source>
</reference>
<comment type="catalytic activity">
    <reaction evidence="1">
        <text>ATP + protein L-histidine = ADP + protein N-phospho-L-histidine.</text>
        <dbReference type="EC" id="2.7.13.3"/>
    </reaction>
</comment>
<gene>
    <name evidence="26" type="ORF">HGR_09329</name>
</gene>
<dbReference type="InterPro" id="IPR036890">
    <property type="entry name" value="HATPase_C_sf"/>
</dbReference>
<keyword evidence="8" id="KW-0732">Signal</keyword>
<keyword evidence="13" id="KW-0902">Two-component regulatory system</keyword>
<dbReference type="InterPro" id="IPR003594">
    <property type="entry name" value="HATPase_dom"/>
</dbReference>
<dbReference type="Pfam" id="PF01627">
    <property type="entry name" value="Hpt"/>
    <property type="match status" value="1"/>
</dbReference>
<dbReference type="PROSITE" id="PS50110">
    <property type="entry name" value="RESPONSE_REGULATORY"/>
    <property type="match status" value="1"/>
</dbReference>
<dbReference type="eggNOG" id="COG5002">
    <property type="taxonomic scope" value="Bacteria"/>
</dbReference>
<dbReference type="RefSeq" id="WP_006297927.1">
    <property type="nucleotide sequence ID" value="NZ_AEGR01000056.1"/>
</dbReference>
<comment type="subcellular location">
    <subcellularLocation>
        <location evidence="2">Cell membrane</location>
        <topology evidence="2">Multi-pass membrane protein</topology>
    </subcellularLocation>
</comment>
<accession>F3KTT5</accession>
<dbReference type="eggNOG" id="COG0642">
    <property type="taxonomic scope" value="Bacteria"/>
</dbReference>
<evidence type="ECO:0000256" key="20">
    <source>
        <dbReference type="PROSITE-ProRule" id="PRU00110"/>
    </source>
</evidence>
<dbReference type="SUPFAM" id="SSF47226">
    <property type="entry name" value="Histidine-containing phosphotransfer domain, HPT domain"/>
    <property type="match status" value="1"/>
</dbReference>
<keyword evidence="4" id="KW-1003">Cell membrane</keyword>
<comment type="subunit">
    <text evidence="17">At low DSF concentrations, interacts with RpfF.</text>
</comment>
<dbReference type="STRING" id="887062.HGR_09329"/>
<dbReference type="SMART" id="SM00448">
    <property type="entry name" value="REC"/>
    <property type="match status" value="1"/>
</dbReference>
<dbReference type="InterPro" id="IPR011006">
    <property type="entry name" value="CheY-like_superfamily"/>
</dbReference>
<dbReference type="Gene3D" id="3.40.50.2300">
    <property type="match status" value="1"/>
</dbReference>
<comment type="function">
    <text evidence="16">Member of the two-component regulatory system BvgS/BvgA. Phosphorylates BvgA via a four-step phosphorelay in response to environmental signals.</text>
</comment>
<dbReference type="CDD" id="cd16922">
    <property type="entry name" value="HATPase_EvgS-ArcB-TorS-like"/>
    <property type="match status" value="1"/>
</dbReference>
<feature type="modified residue" description="4-aspartylphosphate" evidence="21">
    <location>
        <position position="614"/>
    </location>
</feature>
<dbReference type="GO" id="GO:0005524">
    <property type="term" value="F:ATP binding"/>
    <property type="evidence" value="ECO:0007669"/>
    <property type="project" value="UniProtKB-KW"/>
</dbReference>
<evidence type="ECO:0000256" key="11">
    <source>
        <dbReference type="ARBA" id="ARBA00022840"/>
    </source>
</evidence>
<evidence type="ECO:0000256" key="7">
    <source>
        <dbReference type="ARBA" id="ARBA00022692"/>
    </source>
</evidence>
<protein>
    <recommendedName>
        <fullName evidence="18">Sensory/regulatory protein RpfC</fullName>
        <ecNumber evidence="3">2.7.13.3</ecNumber>
    </recommendedName>
    <alternativeName>
        <fullName evidence="19">Virulence sensor protein BvgS</fullName>
    </alternativeName>
</protein>
<dbReference type="Gene3D" id="3.30.565.10">
    <property type="entry name" value="Histidine kinase-like ATPase, C-terminal domain"/>
    <property type="match status" value="1"/>
</dbReference>
<evidence type="ECO:0000256" key="16">
    <source>
        <dbReference type="ARBA" id="ARBA00058004"/>
    </source>
</evidence>
<evidence type="ECO:0000256" key="3">
    <source>
        <dbReference type="ARBA" id="ARBA00012438"/>
    </source>
</evidence>
<dbReference type="InterPro" id="IPR036097">
    <property type="entry name" value="HisK_dim/P_sf"/>
</dbReference>
<evidence type="ECO:0000256" key="21">
    <source>
        <dbReference type="PROSITE-ProRule" id="PRU00169"/>
    </source>
</evidence>
<evidence type="ECO:0000256" key="15">
    <source>
        <dbReference type="ARBA" id="ARBA00023136"/>
    </source>
</evidence>
<keyword evidence="5 21" id="KW-0597">Phosphoprotein</keyword>
<feature type="modified residue" description="Phosphohistidine" evidence="20">
    <location>
        <position position="754"/>
    </location>
</feature>
<evidence type="ECO:0000256" key="17">
    <source>
        <dbReference type="ARBA" id="ARBA00064003"/>
    </source>
</evidence>
<dbReference type="PANTHER" id="PTHR45339">
    <property type="entry name" value="HYBRID SIGNAL TRANSDUCTION HISTIDINE KINASE J"/>
    <property type="match status" value="1"/>
</dbReference>
<dbReference type="AlphaFoldDB" id="F3KTT5"/>
<dbReference type="FunFam" id="1.10.287.130:FF:000002">
    <property type="entry name" value="Two-component osmosensing histidine kinase"/>
    <property type="match status" value="1"/>
</dbReference>
<dbReference type="PRINTS" id="PR00344">
    <property type="entry name" value="BCTRLSENSOR"/>
</dbReference>
<sequence length="814" mass="87784">MDNPLMRLLPNSLVKRVFALYIGTLLLFFGSGLWLFYNYEFREEVEQVRETAAILVESTAQTITESAVIGDYDTIQRTLASGVFGSPFASAEFIDLRGGVVRSRNPAISTEAYAPDWIRSRVGELLDDLNRPITAGGKDYGVLRLQFAVGSVAHKLWELLLTVLLLIAASLAGGLLVIGYSLRRWLKSFQQFDGKLQAGNPRFEQITNQMVQAVPEEFRPTFEAMQRISGDLHRELDQRELALTSLRQALARLLPDAPQDPATQGMDLGALADLVLQVVREREADRVTLQEAKQAAEAANRAKSEFLAVMSHEIRTPMNGIVGMTGLALGTTLTPQQRGYLTMVRRSADALLGVINDVLDFSKIEAGRLTLDPRPFRLHALVRSTLASLDNQAREKGLRLAYEPAEDFSHRLIGDPGRLRQILVNLVGNAIKFSETGAITVRVRTEALRDGQVVLRFEVQDQGIGITPSQQQAIFQPFTQADASITRHYGGTGLGLAICGKLVQAMEGEIGVRSAPGQGSTFHFTASFGLGAPDTEEADDTDGDGDIAAPAPLAAGGAVAALRVLVAEDNEINQAIMVQLLQQAGHAVTVAHNGEQAVGLVTQAETPYDLIFMDMQMPVLDGLQATRRIREHEQSTGQRTRIVALTANVLPEDRARCLAAGMDGHLGKPIDQGELQTVLGGGTPASTARPPAPAPAAPAANAPAFDYQRALDGADALVVRIIAESFRGNWPGQLRALMTCAQRDDASGVQRGAHALRGVLGNFGATPAASLTRRIESLGAQGELDQARPLLPELEAALQALDQALLSWLARTPA</sequence>
<dbReference type="Pfam" id="PF02518">
    <property type="entry name" value="HATPase_c"/>
    <property type="match status" value="1"/>
</dbReference>
<dbReference type="EC" id="2.7.13.3" evidence="3"/>
<keyword evidence="7 22" id="KW-0812">Transmembrane</keyword>
<evidence type="ECO:0000259" key="24">
    <source>
        <dbReference type="PROSITE" id="PS50110"/>
    </source>
</evidence>
<evidence type="ECO:0000256" key="4">
    <source>
        <dbReference type="ARBA" id="ARBA00022475"/>
    </source>
</evidence>
<dbReference type="OrthoDB" id="5519028at2"/>
<evidence type="ECO:0000313" key="27">
    <source>
        <dbReference type="Proteomes" id="UP000016368"/>
    </source>
</evidence>
<dbReference type="SMART" id="SM00388">
    <property type="entry name" value="HisKA"/>
    <property type="match status" value="1"/>
</dbReference>
<evidence type="ECO:0000256" key="22">
    <source>
        <dbReference type="SAM" id="Phobius"/>
    </source>
</evidence>
<evidence type="ECO:0000313" key="26">
    <source>
        <dbReference type="EMBL" id="EGI76964.1"/>
    </source>
</evidence>
<dbReference type="PANTHER" id="PTHR45339:SF1">
    <property type="entry name" value="HYBRID SIGNAL TRANSDUCTION HISTIDINE KINASE J"/>
    <property type="match status" value="1"/>
</dbReference>
<feature type="transmembrane region" description="Helical" evidence="22">
    <location>
        <begin position="20"/>
        <end position="39"/>
    </location>
</feature>
<dbReference type="SMART" id="SM00387">
    <property type="entry name" value="HATPase_c"/>
    <property type="match status" value="1"/>
</dbReference>
<dbReference type="InterPro" id="IPR005467">
    <property type="entry name" value="His_kinase_dom"/>
</dbReference>
<dbReference type="GO" id="GO:0005886">
    <property type="term" value="C:plasma membrane"/>
    <property type="evidence" value="ECO:0007669"/>
    <property type="project" value="UniProtKB-SubCell"/>
</dbReference>
<evidence type="ECO:0000256" key="10">
    <source>
        <dbReference type="ARBA" id="ARBA00022777"/>
    </source>
</evidence>
<feature type="domain" description="HPt" evidence="25">
    <location>
        <begin position="715"/>
        <end position="808"/>
    </location>
</feature>
<keyword evidence="15 22" id="KW-0472">Membrane</keyword>
<keyword evidence="11" id="KW-0067">ATP-binding</keyword>
<name>F3KTT5_9BURK</name>
<evidence type="ECO:0000256" key="19">
    <source>
        <dbReference type="ARBA" id="ARBA00070152"/>
    </source>
</evidence>
<evidence type="ECO:0000256" key="12">
    <source>
        <dbReference type="ARBA" id="ARBA00022989"/>
    </source>
</evidence>
<dbReference type="CDD" id="cd00082">
    <property type="entry name" value="HisKA"/>
    <property type="match status" value="1"/>
</dbReference>
<keyword evidence="12 22" id="KW-1133">Transmembrane helix</keyword>
<dbReference type="InterPro" id="IPR003661">
    <property type="entry name" value="HisK_dim/P_dom"/>
</dbReference>
<dbReference type="InterPro" id="IPR008207">
    <property type="entry name" value="Sig_transdc_His_kin_Hpt_dom"/>
</dbReference>
<proteinExistence type="predicted"/>
<dbReference type="CDD" id="cd17546">
    <property type="entry name" value="REC_hyHK_CKI1_RcsC-like"/>
    <property type="match status" value="1"/>
</dbReference>
<feature type="domain" description="Histidine kinase" evidence="23">
    <location>
        <begin position="309"/>
        <end position="530"/>
    </location>
</feature>
<evidence type="ECO:0000256" key="6">
    <source>
        <dbReference type="ARBA" id="ARBA00022679"/>
    </source>
</evidence>
<evidence type="ECO:0000256" key="5">
    <source>
        <dbReference type="ARBA" id="ARBA00022553"/>
    </source>
</evidence>
<dbReference type="Gene3D" id="1.10.287.130">
    <property type="match status" value="1"/>
</dbReference>
<evidence type="ECO:0000256" key="13">
    <source>
        <dbReference type="ARBA" id="ARBA00023012"/>
    </source>
</evidence>
<dbReference type="EMBL" id="AEGR01000056">
    <property type="protein sequence ID" value="EGI76964.1"/>
    <property type="molecule type" value="Genomic_DNA"/>
</dbReference>
<evidence type="ECO:0000256" key="1">
    <source>
        <dbReference type="ARBA" id="ARBA00000085"/>
    </source>
</evidence>
<dbReference type="GO" id="GO:0000155">
    <property type="term" value="F:phosphorelay sensor kinase activity"/>
    <property type="evidence" value="ECO:0007669"/>
    <property type="project" value="InterPro"/>
</dbReference>
<dbReference type="Pfam" id="PF00512">
    <property type="entry name" value="HisKA"/>
    <property type="match status" value="1"/>
</dbReference>
<dbReference type="FunFam" id="3.30.565.10:FF:000010">
    <property type="entry name" value="Sensor histidine kinase RcsC"/>
    <property type="match status" value="1"/>
</dbReference>
<evidence type="ECO:0000256" key="2">
    <source>
        <dbReference type="ARBA" id="ARBA00004651"/>
    </source>
</evidence>
<feature type="transmembrane region" description="Helical" evidence="22">
    <location>
        <begin position="159"/>
        <end position="182"/>
    </location>
</feature>
<dbReference type="InterPro" id="IPR001789">
    <property type="entry name" value="Sig_transdc_resp-reg_receiver"/>
</dbReference>
<dbReference type="SUPFAM" id="SSF47384">
    <property type="entry name" value="Homodimeric domain of signal transducing histidine kinase"/>
    <property type="match status" value="1"/>
</dbReference>
<evidence type="ECO:0000256" key="8">
    <source>
        <dbReference type="ARBA" id="ARBA00022729"/>
    </source>
</evidence>
<evidence type="ECO:0000256" key="9">
    <source>
        <dbReference type="ARBA" id="ARBA00022741"/>
    </source>
</evidence>